<accession>S8F278</accession>
<dbReference type="Proteomes" id="UP000015241">
    <property type="component" value="Unassembled WGS sequence"/>
</dbReference>
<evidence type="ECO:0000313" key="1">
    <source>
        <dbReference type="EMBL" id="EPS93099.1"/>
    </source>
</evidence>
<dbReference type="OrthoDB" id="2535938at2759"/>
<reference evidence="1 2" key="1">
    <citation type="journal article" date="2012" name="Science">
        <title>The Paleozoic origin of enzymatic lignin decomposition reconstructed from 31 fungal genomes.</title>
        <authorList>
            <person name="Floudas D."/>
            <person name="Binder M."/>
            <person name="Riley R."/>
            <person name="Barry K."/>
            <person name="Blanchette R.A."/>
            <person name="Henrissat B."/>
            <person name="Martinez A.T."/>
            <person name="Otillar R."/>
            <person name="Spatafora J.W."/>
            <person name="Yadav J.S."/>
            <person name="Aerts A."/>
            <person name="Benoit I."/>
            <person name="Boyd A."/>
            <person name="Carlson A."/>
            <person name="Copeland A."/>
            <person name="Coutinho P.M."/>
            <person name="de Vries R.P."/>
            <person name="Ferreira P."/>
            <person name="Findley K."/>
            <person name="Foster B."/>
            <person name="Gaskell J."/>
            <person name="Glotzer D."/>
            <person name="Gorecki P."/>
            <person name="Heitman J."/>
            <person name="Hesse C."/>
            <person name="Hori C."/>
            <person name="Igarashi K."/>
            <person name="Jurgens J.A."/>
            <person name="Kallen N."/>
            <person name="Kersten P."/>
            <person name="Kohler A."/>
            <person name="Kuees U."/>
            <person name="Kumar T.K.A."/>
            <person name="Kuo A."/>
            <person name="LaButti K."/>
            <person name="Larrondo L.F."/>
            <person name="Lindquist E."/>
            <person name="Ling A."/>
            <person name="Lombard V."/>
            <person name="Lucas S."/>
            <person name="Lundell T."/>
            <person name="Martin R."/>
            <person name="McLaughlin D.J."/>
            <person name="Morgenstern I."/>
            <person name="Morin E."/>
            <person name="Murat C."/>
            <person name="Nagy L.G."/>
            <person name="Nolan M."/>
            <person name="Ohm R.A."/>
            <person name="Patyshakuliyeva A."/>
            <person name="Rokas A."/>
            <person name="Ruiz-Duenas F.J."/>
            <person name="Sabat G."/>
            <person name="Salamov A."/>
            <person name="Samejima M."/>
            <person name="Schmutz J."/>
            <person name="Slot J.C."/>
            <person name="St John F."/>
            <person name="Stenlid J."/>
            <person name="Sun H."/>
            <person name="Sun S."/>
            <person name="Syed K."/>
            <person name="Tsang A."/>
            <person name="Wiebenga A."/>
            <person name="Young D."/>
            <person name="Pisabarro A."/>
            <person name="Eastwood D.C."/>
            <person name="Martin F."/>
            <person name="Cullen D."/>
            <person name="Grigoriev I.V."/>
            <person name="Hibbett D.S."/>
        </authorList>
    </citation>
    <scope>NUCLEOTIDE SEQUENCE</scope>
    <source>
        <strain evidence="2">FP-58527</strain>
    </source>
</reference>
<dbReference type="EMBL" id="KE504300">
    <property type="protein sequence ID" value="EPS93099.1"/>
    <property type="molecule type" value="Genomic_DNA"/>
</dbReference>
<gene>
    <name evidence="1" type="ORF">FOMPIDRAFT_1085773</name>
</gene>
<organism evidence="1 2">
    <name type="scientific">Fomitopsis schrenkii</name>
    <name type="common">Brown rot fungus</name>
    <dbReference type="NCBI Taxonomy" id="2126942"/>
    <lineage>
        <taxon>Eukaryota</taxon>
        <taxon>Fungi</taxon>
        <taxon>Dikarya</taxon>
        <taxon>Basidiomycota</taxon>
        <taxon>Agaricomycotina</taxon>
        <taxon>Agaricomycetes</taxon>
        <taxon>Polyporales</taxon>
        <taxon>Fomitopsis</taxon>
    </lineage>
</organism>
<dbReference type="HOGENOM" id="CLU_140525_0_0_1"/>
<proteinExistence type="predicted"/>
<dbReference type="AlphaFoldDB" id="S8F278"/>
<protein>
    <submittedName>
        <fullName evidence="1">Uncharacterized protein</fullName>
    </submittedName>
</protein>
<feature type="non-terminal residue" evidence="1">
    <location>
        <position position="155"/>
    </location>
</feature>
<feature type="non-terminal residue" evidence="1">
    <location>
        <position position="1"/>
    </location>
</feature>
<evidence type="ECO:0000313" key="2">
    <source>
        <dbReference type="Proteomes" id="UP000015241"/>
    </source>
</evidence>
<keyword evidence="2" id="KW-1185">Reference proteome</keyword>
<name>S8F278_FOMSC</name>
<sequence length="155" mass="17745">CTSMPTDMKCTLTERFVTCFESDPLYTRIEASDPLELPYETLHFSWYNHHCTQGHDAPQDTLPRMMKRTGLSRTNHGQLIPYTSSDIANNAQIYDSLKRVLNDVFAWLDQKARYMLPHEYRHLEAIASILPDGNTSPVHPFVGLVINLNAVTRAH</sequence>